<dbReference type="InterPro" id="IPR013929">
    <property type="entry name" value="RPAP1_C"/>
</dbReference>
<dbReference type="AlphaFoldDB" id="A0A834KDH6"/>
<evidence type="ECO:0008006" key="10">
    <source>
        <dbReference type="Google" id="ProtNLM"/>
    </source>
</evidence>
<name>A0A834KDH6_VESVU</name>
<evidence type="ECO:0000259" key="6">
    <source>
        <dbReference type="Pfam" id="PF08621"/>
    </source>
</evidence>
<comment type="caution">
    <text evidence="8">The sequence shown here is derived from an EMBL/GenBank/DDBJ whole genome shotgun (WGS) entry which is preliminary data.</text>
</comment>
<dbReference type="InterPro" id="IPR013930">
    <property type="entry name" value="RPAP1_N"/>
</dbReference>
<evidence type="ECO:0000256" key="3">
    <source>
        <dbReference type="ARBA" id="ARBA00023163"/>
    </source>
</evidence>
<proteinExistence type="inferred from homology"/>
<dbReference type="PANTHER" id="PTHR21483">
    <property type="entry name" value="RNA POLYMERASE II-ASSOCIATED PROTEIN 1"/>
    <property type="match status" value="1"/>
</dbReference>
<sequence length="1199" mass="136864">MDNITTLKRPKPGDDEEELFRMQEDFLKNRLQPSAKVINLRDEIKGQVNSIQTFASKKANCNRMQSKFSILKKQKTEQISTSQSTGEILNTNVKEKITANSSTEIHDMVQSIPIDPSNVILGNIIERKFDMTEQKYSFDKKVLDINSVVGFPKVFVSDNYMNTSNKQSLFSQKISKRKHTAFPIKMECPEKPDTSKNENSNAIKDSLVEEIHQENLKKLKEMTEEEILKEKKILESSLNPELIKFLKNRKKDKNKTQVNKPDLQSCKLDSNECIQNNESDSLCCDQEQAMECESIENVPKPCIEILKEAREKGYVHLDTIELAKLQWMQDIPEKKEDEPAPGESYNARFDFNGLLLPYKDENLSIDKGLHHHGEEPERPGYSLQELLQLSRSSTQQQRCTALTTLANILEKSRKGWYDKILQPAPLIALSQKNVLLLLRFSLDDTSIAVVTATLQALRAFVFSEADEVCLDRMFGWDKYIEPTLKPPPSDVKDESTLKDHELVQLDSVSALLRSDIVLRIRYILSEMHPPPVGVICALEILTRLARHSHIVALNIASTPNLLNIIICNFMPLSTNQLATYDKVNNAYGIPITASIRLCRILVCYGGRAVAEKLVQLKIIHSILSYVSSEAGKEGININIESLRLWKLLLHHKVAIDSIEGAQLTLVSQLQLLLCNHDIGKAAELACEHATALIAVASTLNSFKENISILLSKWNRQLSSLSSPTWCILKLISQTLLSVNNLKALETNWISNPNIFSTLCSTSNLLSTCIPAIEREPSCLPSLGVLTEENQLQPIVSQNSCIPFLAVILNMFYHKSFETGLWTIFNQPEFMKYIQKLESTDWNLERSWYTRIEFYLLTTIVKAARLLSRNLNSAMKHSLWKVSIKLISSLPGDFSNDVIDMLRIALSNEKLNLELITDQLSQLNLNSADNQMKYEIANLYEKYVISNSDWSQAAMPKDWLYLPLVHIYTKCRNNETITEEDKKNILVILGLEIVSPELVAKLSPTLRFSRLVLTYLCDTVYLNNNVSILLNKAMSDLMQKYYKKLNFTKDLPGLNSFVDLFTAMCEHFCSTSYGNHNFAMILLIPIAQRHNVHYRKLLWSEHAGVLRYLRLPLNKLIIPLQEYLYPLEEDISLIETYITALVRNTIKLEWCPIPYTIALHHSAMYLKLTTKLAIRMRTKIETIHDKSLVNILLNYEPPRL</sequence>
<evidence type="ECO:0000256" key="4">
    <source>
        <dbReference type="ARBA" id="ARBA00023242"/>
    </source>
</evidence>
<organism evidence="8 9">
    <name type="scientific">Vespula vulgaris</name>
    <name type="common">Yellow jacket</name>
    <name type="synonym">Wasp</name>
    <dbReference type="NCBI Taxonomy" id="7454"/>
    <lineage>
        <taxon>Eukaryota</taxon>
        <taxon>Metazoa</taxon>
        <taxon>Ecdysozoa</taxon>
        <taxon>Arthropoda</taxon>
        <taxon>Hexapoda</taxon>
        <taxon>Insecta</taxon>
        <taxon>Pterygota</taxon>
        <taxon>Neoptera</taxon>
        <taxon>Endopterygota</taxon>
        <taxon>Hymenoptera</taxon>
        <taxon>Apocrita</taxon>
        <taxon>Aculeata</taxon>
        <taxon>Vespoidea</taxon>
        <taxon>Vespidae</taxon>
        <taxon>Vespinae</taxon>
        <taxon>Vespula</taxon>
    </lineage>
</organism>
<evidence type="ECO:0000313" key="9">
    <source>
        <dbReference type="Proteomes" id="UP000614350"/>
    </source>
</evidence>
<feature type="domain" description="RPAP1/MINIYO-like TPR repeats" evidence="7">
    <location>
        <begin position="960"/>
        <end position="1169"/>
    </location>
</feature>
<evidence type="ECO:0000259" key="7">
    <source>
        <dbReference type="Pfam" id="PF25766"/>
    </source>
</evidence>
<accession>A0A834KDH6</accession>
<keyword evidence="9" id="KW-1185">Reference proteome</keyword>
<dbReference type="GO" id="GO:0006366">
    <property type="term" value="P:transcription by RNA polymerase II"/>
    <property type="evidence" value="ECO:0007669"/>
    <property type="project" value="InterPro"/>
</dbReference>
<evidence type="ECO:0000259" key="5">
    <source>
        <dbReference type="Pfam" id="PF08620"/>
    </source>
</evidence>
<feature type="domain" description="RPAP1 N-terminal" evidence="6">
    <location>
        <begin position="209"/>
        <end position="253"/>
    </location>
</feature>
<evidence type="ECO:0000313" key="8">
    <source>
        <dbReference type="EMBL" id="KAF7404743.1"/>
    </source>
</evidence>
<keyword evidence="3" id="KW-0804">Transcription</keyword>
<gene>
    <name evidence="8" type="ORF">HZH66_003649</name>
</gene>
<dbReference type="Proteomes" id="UP000614350">
    <property type="component" value="Unassembled WGS sequence"/>
</dbReference>
<keyword evidence="4" id="KW-0539">Nucleus</keyword>
<dbReference type="Pfam" id="PF08620">
    <property type="entry name" value="RPAP1_C"/>
    <property type="match status" value="1"/>
</dbReference>
<dbReference type="Pfam" id="PF08621">
    <property type="entry name" value="RPAP1_N"/>
    <property type="match status" value="1"/>
</dbReference>
<comment type="subcellular location">
    <subcellularLocation>
        <location evidence="1">Nucleus</location>
    </subcellularLocation>
</comment>
<dbReference type="EMBL" id="JACSEA010000003">
    <property type="protein sequence ID" value="KAF7404743.1"/>
    <property type="molecule type" value="Genomic_DNA"/>
</dbReference>
<reference evidence="8" key="1">
    <citation type="journal article" date="2020" name="G3 (Bethesda)">
        <title>High-Quality Assemblies for Three Invasive Social Wasps from the &lt;i&gt;Vespula&lt;/i&gt; Genus.</title>
        <authorList>
            <person name="Harrop T.W.R."/>
            <person name="Guhlin J."/>
            <person name="McLaughlin G.M."/>
            <person name="Permina E."/>
            <person name="Stockwell P."/>
            <person name="Gilligan J."/>
            <person name="Le Lec M.F."/>
            <person name="Gruber M.A.M."/>
            <person name="Quinn O."/>
            <person name="Lovegrove M."/>
            <person name="Duncan E.J."/>
            <person name="Remnant E.J."/>
            <person name="Van Eeckhoven J."/>
            <person name="Graham B."/>
            <person name="Knapp R.A."/>
            <person name="Langford K.W."/>
            <person name="Kronenberg Z."/>
            <person name="Press M.O."/>
            <person name="Eacker S.M."/>
            <person name="Wilson-Rankin E.E."/>
            <person name="Purcell J."/>
            <person name="Lester P.J."/>
            <person name="Dearden P.K."/>
        </authorList>
    </citation>
    <scope>NUCLEOTIDE SEQUENCE</scope>
    <source>
        <strain evidence="8">Marl-1</strain>
    </source>
</reference>
<dbReference type="InterPro" id="IPR039913">
    <property type="entry name" value="RPAP1/Rba50"/>
</dbReference>
<protein>
    <recommendedName>
        <fullName evidence="10">RNA polymerase II-associated protein 1</fullName>
    </recommendedName>
</protein>
<evidence type="ECO:0000256" key="2">
    <source>
        <dbReference type="ARBA" id="ARBA00009953"/>
    </source>
</evidence>
<dbReference type="Pfam" id="PF25766">
    <property type="entry name" value="TPR_RPAP1"/>
    <property type="match status" value="1"/>
</dbReference>
<evidence type="ECO:0000256" key="1">
    <source>
        <dbReference type="ARBA" id="ARBA00004123"/>
    </source>
</evidence>
<comment type="similarity">
    <text evidence="2">Belongs to the RPAP1 family.</text>
</comment>
<dbReference type="PANTHER" id="PTHR21483:SF18">
    <property type="entry name" value="RNA POLYMERASE II-ASSOCIATED PROTEIN 1"/>
    <property type="match status" value="1"/>
</dbReference>
<feature type="domain" description="RPAP1 C-terminal" evidence="5">
    <location>
        <begin position="346"/>
        <end position="412"/>
    </location>
</feature>
<dbReference type="InterPro" id="IPR057989">
    <property type="entry name" value="TPR_RPAP1/MINIYO-like"/>
</dbReference>